<dbReference type="InterPro" id="IPR009769">
    <property type="entry name" value="EDR2_C"/>
</dbReference>
<dbReference type="Gene3D" id="1.10.238.10">
    <property type="entry name" value="EF-hand"/>
    <property type="match status" value="1"/>
</dbReference>
<protein>
    <submittedName>
        <fullName evidence="3">Uncharacterized protein AlNc14C3G501</fullName>
    </submittedName>
</protein>
<dbReference type="AlphaFoldDB" id="F0W025"/>
<feature type="compositionally biased region" description="Basic residues" evidence="1">
    <location>
        <begin position="237"/>
        <end position="249"/>
    </location>
</feature>
<feature type="region of interest" description="Disordered" evidence="1">
    <location>
        <begin position="219"/>
        <end position="297"/>
    </location>
</feature>
<dbReference type="EMBL" id="FR824048">
    <property type="protein sequence ID" value="CCA14396.1"/>
    <property type="molecule type" value="Genomic_DNA"/>
</dbReference>
<reference evidence="3" key="1">
    <citation type="journal article" date="2011" name="PLoS Biol.">
        <title>Gene gain and loss during evolution of obligate parasitism in the white rust pathogen of Arabidopsis thaliana.</title>
        <authorList>
            <person name="Kemen E."/>
            <person name="Gardiner A."/>
            <person name="Schultz-Larsen T."/>
            <person name="Kemen A.C."/>
            <person name="Balmuth A.L."/>
            <person name="Robert-Seilaniantz A."/>
            <person name="Bailey K."/>
            <person name="Holub E."/>
            <person name="Studholme D.J."/>
            <person name="Maclean D."/>
            <person name="Jones J.D."/>
        </authorList>
    </citation>
    <scope>NUCLEOTIDE SEQUENCE</scope>
</reference>
<dbReference type="PANTHER" id="PTHR31558">
    <property type="entry name" value="CW14 PROTEIN"/>
    <property type="match status" value="1"/>
</dbReference>
<dbReference type="HOGENOM" id="CLU_005372_0_0_1"/>
<dbReference type="SUPFAM" id="SSF50729">
    <property type="entry name" value="PH domain-like"/>
    <property type="match status" value="1"/>
</dbReference>
<reference evidence="3" key="2">
    <citation type="submission" date="2011-02" db="EMBL/GenBank/DDBJ databases">
        <authorList>
            <person name="MacLean D."/>
        </authorList>
    </citation>
    <scope>NUCLEOTIDE SEQUENCE</scope>
</reference>
<name>F0W025_9STRA</name>
<feature type="domain" description="PH" evidence="2">
    <location>
        <begin position="319"/>
        <end position="466"/>
    </location>
</feature>
<feature type="compositionally biased region" description="Basic and acidic residues" evidence="1">
    <location>
        <begin position="127"/>
        <end position="143"/>
    </location>
</feature>
<evidence type="ECO:0000256" key="1">
    <source>
        <dbReference type="SAM" id="MobiDB-lite"/>
    </source>
</evidence>
<dbReference type="InterPro" id="IPR011993">
    <property type="entry name" value="PH-like_dom_sf"/>
</dbReference>
<dbReference type="Pfam" id="PF07059">
    <property type="entry name" value="EDR2_C"/>
    <property type="match status" value="1"/>
</dbReference>
<feature type="compositionally biased region" description="Polar residues" evidence="1">
    <location>
        <begin position="280"/>
        <end position="291"/>
    </location>
</feature>
<sequence>MHWLEESNGEYISREAFICRLLLSLEGSTEDRLHYLFTMFGIMEGAERHEDPSIRKKDFMALLESLSQIDDVPKELWNAFDECVLTNSGHLSKSHFIQWIDRNPAILHFIARHLPPASQADEETVDQENHDARSDHSPTFREGHSTRFASFDFVSGEDSGEDSDELYDSDQISDFDECLESSRIPQIYDTLSVKSNPSVHPRKFVNEGRGRVHSIDIPQEAHRRSSIPASGGEKPSTKHIGRRRGKRHTPNMGRFGKAVNGGISRVGNVGRSILHGGKHQTVSSPITTSSGRPPAPELDSVSASLMAGGYFSSDSRSSRYYVCGYLHKISDGKWSKRSWHRRWFVLDRQIGVLSYYRYNPANYMEASSNGNVVQMDDAEVGTQPGPLANRVTGLDSTQLEAGFNNGEDVISGVKDQNLDSETEISSDLANLVASNESGGTTVSNTSTLGKQHTESRWNDKPQTLLYMNKTHPWFRGEIDLNLESVSLLFEKSLARNAPTQYFFQVSSVSLDGIGSKRGVQYKVINRKVLHAKHSDIGSICSCVLTLKTTLNVGHMHFQRRLTESMCKTRLQLQEAEDNATKEDHGNHVSKTTEVTQDDRVIITADNQRASELPAVEPKLPPRPAPTIIKPILSPPRALRPPPSAGRSSWKFQVCAVGLKECCIVGFIVNIIAVKCFASENVMSKLLVAVIASLFFILASYSPMREQMYELDRIFHVKQRYVSDLLNPENASASCLNKEKCCLHGSSHMNLQPTQIDATGSFRLECEAGCSSASRVPLGSSMFQGDPLSVQSHCCLSVDAQSFQVRGRDYKKSRRKEASHSALFQYVGADLFRTERKIDRMLSRIEVPDQSGRLFIINAQLPHYSPTMWGDANADGPGYSLVLYWWIPEKLLAELENPTNGYLSLLQQFLSATNEKNAAIIDRFKVIAQVANEQDCGISGVAKRLLHSHNATPVLTRPQHRLYQYEDGNIEMVVDLHTFSYIARRGIHLLLNKTASLVIDVAFVLQGETEEELPERVIGCCRLNCIDIDRALCLAV</sequence>
<gene>
    <name evidence="3" type="primary">AlNc14C3G501</name>
    <name evidence="3" type="ORF">ALNC14_005390</name>
</gene>
<evidence type="ECO:0000259" key="2">
    <source>
        <dbReference type="PROSITE" id="PS50003"/>
    </source>
</evidence>
<dbReference type="Gene3D" id="2.30.29.30">
    <property type="entry name" value="Pleckstrin-homology domain (PH domain)/Phosphotyrosine-binding domain (PTB)"/>
    <property type="match status" value="1"/>
</dbReference>
<accession>F0W025</accession>
<dbReference type="PANTHER" id="PTHR31558:SF3">
    <property type="entry name" value="CW14 PROTEIN"/>
    <property type="match status" value="1"/>
</dbReference>
<dbReference type="InterPro" id="IPR011992">
    <property type="entry name" value="EF-hand-dom_pair"/>
</dbReference>
<proteinExistence type="predicted"/>
<organism evidence="3">
    <name type="scientific">Albugo laibachii Nc14</name>
    <dbReference type="NCBI Taxonomy" id="890382"/>
    <lineage>
        <taxon>Eukaryota</taxon>
        <taxon>Sar</taxon>
        <taxon>Stramenopiles</taxon>
        <taxon>Oomycota</taxon>
        <taxon>Peronosporomycetes</taxon>
        <taxon>Albuginales</taxon>
        <taxon>Albuginaceae</taxon>
        <taxon>Albugo</taxon>
    </lineage>
</organism>
<dbReference type="PROSITE" id="PS50003">
    <property type="entry name" value="PH_DOMAIN"/>
    <property type="match status" value="1"/>
</dbReference>
<feature type="region of interest" description="Disordered" evidence="1">
    <location>
        <begin position="118"/>
        <end position="143"/>
    </location>
</feature>
<evidence type="ECO:0000313" key="3">
    <source>
        <dbReference type="EMBL" id="CCA14396.1"/>
    </source>
</evidence>
<dbReference type="InterPro" id="IPR001849">
    <property type="entry name" value="PH_domain"/>
</dbReference>
<dbReference type="SUPFAM" id="SSF47473">
    <property type="entry name" value="EF-hand"/>
    <property type="match status" value="1"/>
</dbReference>